<proteinExistence type="predicted"/>
<dbReference type="PANTHER" id="PTHR34069">
    <property type="entry name" value="3-OXOACYL-[ACYL-CARRIER-PROTEIN] SYNTHASE 3"/>
    <property type="match status" value="1"/>
</dbReference>
<dbReference type="PANTHER" id="PTHR34069:SF2">
    <property type="entry name" value="BETA-KETOACYL-[ACYL-CARRIER-PROTEIN] SYNTHASE III"/>
    <property type="match status" value="1"/>
</dbReference>
<reference evidence="4 5" key="1">
    <citation type="submission" date="2017-02" db="EMBL/GenBank/DDBJ databases">
        <title>The new phylogeny of genus Mycobacterium.</title>
        <authorList>
            <person name="Tortoli E."/>
            <person name="Trovato A."/>
            <person name="Cirillo D.M."/>
        </authorList>
    </citation>
    <scope>NUCLEOTIDE SEQUENCE [LARGE SCALE GENOMIC DNA]</scope>
    <source>
        <strain evidence="4 5">DSM 45057</strain>
    </source>
</reference>
<dbReference type="EMBL" id="MVHE01000024">
    <property type="protein sequence ID" value="ORA20229.1"/>
    <property type="molecule type" value="Genomic_DNA"/>
</dbReference>
<feature type="domain" description="Beta-ketoacyl-[acyl-carrier-protein] synthase III C-terminal" evidence="3">
    <location>
        <begin position="286"/>
        <end position="363"/>
    </location>
</feature>
<comment type="caution">
    <text evidence="4">The sequence shown here is derived from an EMBL/GenBank/DDBJ whole genome shotgun (WGS) entry which is preliminary data.</text>
</comment>
<dbReference type="Gene3D" id="3.40.47.10">
    <property type="match status" value="2"/>
</dbReference>
<dbReference type="SUPFAM" id="SSF53901">
    <property type="entry name" value="Thiolase-like"/>
    <property type="match status" value="1"/>
</dbReference>
<dbReference type="RefSeq" id="WP_083114056.1">
    <property type="nucleotide sequence ID" value="NZ_JACKTS010000040.1"/>
</dbReference>
<dbReference type="InterPro" id="IPR016039">
    <property type="entry name" value="Thiolase-like"/>
</dbReference>
<organism evidence="4 5">
    <name type="scientific">Mycobacterium angelicum</name>
    <dbReference type="NCBI Taxonomy" id="470074"/>
    <lineage>
        <taxon>Bacteria</taxon>
        <taxon>Bacillati</taxon>
        <taxon>Actinomycetota</taxon>
        <taxon>Actinomycetes</taxon>
        <taxon>Mycobacteriales</taxon>
        <taxon>Mycobacteriaceae</taxon>
        <taxon>Mycobacterium</taxon>
    </lineage>
</organism>
<keyword evidence="1" id="KW-0808">Transferase</keyword>
<gene>
    <name evidence="4" type="ORF">BST12_15805</name>
</gene>
<keyword evidence="5" id="KW-1185">Reference proteome</keyword>
<dbReference type="GO" id="GO:0016746">
    <property type="term" value="F:acyltransferase activity"/>
    <property type="evidence" value="ECO:0007669"/>
    <property type="project" value="UniProtKB-KW"/>
</dbReference>
<sequence>MRDVYITACAAAMPNNPVDNDSMEQVLGYVGGSPSPLRNRILDSNGIHTRYYAIDPVTHEFTHSNAELTAEAIRNLDNDGVDVAGMQSLFCGTSSPDQLMPGHALMTQGLLGISEIPAVTTAGICLSGLTAWEYAWLSVASGRYDNAVASGSDLLSPLIAANTFSAEVEQRTVDPEIGLAIAFEKDFLRWMLSDGAGAMWLAPEPADDRLSFRVDWIETFSYAGEMPVCMHRGLKVDDGGRTTGWSQLNPTECIEDGVFAIQQDVRMVNKNIVHYTLEKPLSKLMAKYDFKGEDIDYLLPHYSSMYFHQRSADALERIGLNIEQSKWFTNLTYKGNTGAASIMIMLDELYHSGRVKQGDRILCGVPESGRFSTGFAHLTAV</sequence>
<evidence type="ECO:0000313" key="5">
    <source>
        <dbReference type="Proteomes" id="UP000192284"/>
    </source>
</evidence>
<dbReference type="Pfam" id="PF08541">
    <property type="entry name" value="ACP_syn_III_C"/>
    <property type="match status" value="1"/>
</dbReference>
<evidence type="ECO:0000313" key="4">
    <source>
        <dbReference type="EMBL" id="ORA20229.1"/>
    </source>
</evidence>
<dbReference type="OrthoDB" id="2514738at2"/>
<protein>
    <recommendedName>
        <fullName evidence="3">Beta-ketoacyl-[acyl-carrier-protein] synthase III C-terminal domain-containing protein</fullName>
    </recommendedName>
</protein>
<keyword evidence="2" id="KW-0012">Acyltransferase</keyword>
<dbReference type="AlphaFoldDB" id="A0A1W9ZR05"/>
<evidence type="ECO:0000256" key="1">
    <source>
        <dbReference type="ARBA" id="ARBA00022679"/>
    </source>
</evidence>
<dbReference type="GO" id="GO:0044550">
    <property type="term" value="P:secondary metabolite biosynthetic process"/>
    <property type="evidence" value="ECO:0007669"/>
    <property type="project" value="TreeGrafter"/>
</dbReference>
<evidence type="ECO:0000259" key="3">
    <source>
        <dbReference type="Pfam" id="PF08541"/>
    </source>
</evidence>
<name>A0A1W9ZR05_MYCAN</name>
<accession>A0A1W9ZR05</accession>
<dbReference type="NCBIfam" id="NF005293">
    <property type="entry name" value="PRK06816.1"/>
    <property type="match status" value="1"/>
</dbReference>
<dbReference type="Proteomes" id="UP000192284">
    <property type="component" value="Unassembled WGS sequence"/>
</dbReference>
<evidence type="ECO:0000256" key="2">
    <source>
        <dbReference type="ARBA" id="ARBA00023315"/>
    </source>
</evidence>
<dbReference type="CDD" id="cd00827">
    <property type="entry name" value="init_cond_enzymes"/>
    <property type="match status" value="1"/>
</dbReference>
<dbReference type="InterPro" id="IPR013747">
    <property type="entry name" value="ACP_syn_III_C"/>
</dbReference>